<dbReference type="InterPro" id="IPR016161">
    <property type="entry name" value="Ald_DH/histidinol_DH"/>
</dbReference>
<dbReference type="Ensembl" id="ENSANIT00000013412.1">
    <property type="protein sequence ID" value="ENSANIP00000012952.1"/>
    <property type="gene ID" value="ENSANIG00000008794.1"/>
</dbReference>
<dbReference type="PANTHER" id="PTHR43521:SF1">
    <property type="entry name" value="ALPHA-AMINOADIPIC SEMIALDEHYDE DEHYDROGENASE"/>
    <property type="match status" value="1"/>
</dbReference>
<organism evidence="5 6">
    <name type="scientific">Accipiter nisus</name>
    <name type="common">Eurasian sparrowhawk</name>
    <dbReference type="NCBI Taxonomy" id="211598"/>
    <lineage>
        <taxon>Eukaryota</taxon>
        <taxon>Metazoa</taxon>
        <taxon>Chordata</taxon>
        <taxon>Craniata</taxon>
        <taxon>Vertebrata</taxon>
        <taxon>Euteleostomi</taxon>
        <taxon>Archelosauria</taxon>
        <taxon>Archosauria</taxon>
        <taxon>Dinosauria</taxon>
        <taxon>Saurischia</taxon>
        <taxon>Theropoda</taxon>
        <taxon>Coelurosauria</taxon>
        <taxon>Aves</taxon>
        <taxon>Neognathae</taxon>
        <taxon>Neoaves</taxon>
        <taxon>Telluraves</taxon>
        <taxon>Accipitrimorphae</taxon>
        <taxon>Accipitriformes</taxon>
        <taxon>Accipitridae</taxon>
        <taxon>Accipitrinae</taxon>
        <taxon>Accipiter</taxon>
    </lineage>
</organism>
<keyword evidence="3" id="KW-0520">NAD</keyword>
<evidence type="ECO:0000256" key="1">
    <source>
        <dbReference type="ARBA" id="ARBA00009986"/>
    </source>
</evidence>
<dbReference type="PANTHER" id="PTHR43521">
    <property type="entry name" value="ALPHA-AMINOADIPIC SEMIALDEHYDE DEHYDROGENASE"/>
    <property type="match status" value="1"/>
</dbReference>
<dbReference type="InterPro" id="IPR044638">
    <property type="entry name" value="ALDH7A1-like"/>
</dbReference>
<accession>A0A8B9MUX7</accession>
<sequence length="132" mass="15001">MPYWDQTMAGYKLPVKVVFCSTVLSSRSVWSWMQKLFCGVCFGVLASLEDYEETVKKAKEAWKVWADVPAPKRGEIVRQIGDALRQKIKVLGSLVRCFKKQLKFVAGLGVRCSKLFFLVFNVPLCNTNLNNC</sequence>
<dbReference type="Proteomes" id="UP000694541">
    <property type="component" value="Unplaced"/>
</dbReference>
<feature type="domain" description="Aldehyde dehydrogenase" evidence="4">
    <location>
        <begin position="46"/>
        <end position="92"/>
    </location>
</feature>
<evidence type="ECO:0000259" key="4">
    <source>
        <dbReference type="Pfam" id="PF00171"/>
    </source>
</evidence>
<dbReference type="Gene3D" id="3.40.605.10">
    <property type="entry name" value="Aldehyde Dehydrogenase, Chain A, domain 1"/>
    <property type="match status" value="1"/>
</dbReference>
<protein>
    <recommendedName>
        <fullName evidence="4">Aldehyde dehydrogenase domain-containing protein</fullName>
    </recommendedName>
</protein>
<comment type="similarity">
    <text evidence="1">Belongs to the aldehyde dehydrogenase family.</text>
</comment>
<evidence type="ECO:0000256" key="3">
    <source>
        <dbReference type="ARBA" id="ARBA00023027"/>
    </source>
</evidence>
<evidence type="ECO:0000256" key="2">
    <source>
        <dbReference type="ARBA" id="ARBA00023002"/>
    </source>
</evidence>
<keyword evidence="6" id="KW-1185">Reference proteome</keyword>
<reference evidence="5" key="2">
    <citation type="submission" date="2025-09" db="UniProtKB">
        <authorList>
            <consortium name="Ensembl"/>
        </authorList>
    </citation>
    <scope>IDENTIFICATION</scope>
</reference>
<dbReference type="Pfam" id="PF00171">
    <property type="entry name" value="Aldedh"/>
    <property type="match status" value="1"/>
</dbReference>
<dbReference type="GO" id="GO:0004029">
    <property type="term" value="F:aldehyde dehydrogenase (NAD+) activity"/>
    <property type="evidence" value="ECO:0007669"/>
    <property type="project" value="InterPro"/>
</dbReference>
<name>A0A8B9MUX7_9AVES</name>
<dbReference type="InterPro" id="IPR015590">
    <property type="entry name" value="Aldehyde_DH_dom"/>
</dbReference>
<reference evidence="5" key="1">
    <citation type="submission" date="2025-08" db="UniProtKB">
        <authorList>
            <consortium name="Ensembl"/>
        </authorList>
    </citation>
    <scope>IDENTIFICATION</scope>
</reference>
<dbReference type="AlphaFoldDB" id="A0A8B9MUX7"/>
<dbReference type="InterPro" id="IPR016162">
    <property type="entry name" value="Ald_DH_N"/>
</dbReference>
<keyword evidence="2" id="KW-0560">Oxidoreductase</keyword>
<evidence type="ECO:0000313" key="6">
    <source>
        <dbReference type="Proteomes" id="UP000694541"/>
    </source>
</evidence>
<dbReference type="SUPFAM" id="SSF53720">
    <property type="entry name" value="ALDH-like"/>
    <property type="match status" value="1"/>
</dbReference>
<proteinExistence type="inferred from homology"/>
<evidence type="ECO:0000313" key="5">
    <source>
        <dbReference type="Ensembl" id="ENSANIP00000012952.1"/>
    </source>
</evidence>